<keyword evidence="8" id="KW-1133">Transmembrane helix</keyword>
<comment type="cofactor">
    <cofactor evidence="1 6">
        <name>FAD</name>
        <dbReference type="ChEBI" id="CHEBI:57692"/>
    </cofactor>
</comment>
<evidence type="ECO:0000256" key="7">
    <source>
        <dbReference type="SAM" id="MobiDB-lite"/>
    </source>
</evidence>
<feature type="transmembrane region" description="Helical" evidence="8">
    <location>
        <begin position="33"/>
        <end position="56"/>
    </location>
</feature>
<dbReference type="PANTHER" id="PTHR19370:SF184">
    <property type="entry name" value="NADH-CYTOCHROME B5 REDUCTASE-LIKE"/>
    <property type="match status" value="1"/>
</dbReference>
<gene>
    <name evidence="10" type="ORF">FCALED_LOCUS13609</name>
</gene>
<evidence type="ECO:0000256" key="4">
    <source>
        <dbReference type="ARBA" id="ARBA00022827"/>
    </source>
</evidence>
<dbReference type="InterPro" id="IPR036400">
    <property type="entry name" value="Cyt_B5-like_heme/steroid_sf"/>
</dbReference>
<dbReference type="SUPFAM" id="SSF63380">
    <property type="entry name" value="Riboflavin synthase domain-like"/>
    <property type="match status" value="1"/>
</dbReference>
<dbReference type="SUPFAM" id="SSF55856">
    <property type="entry name" value="Cytochrome b5-like heme/steroid binding domain"/>
    <property type="match status" value="1"/>
</dbReference>
<feature type="non-terminal residue" evidence="10">
    <location>
        <position position="704"/>
    </location>
</feature>
<evidence type="ECO:0000313" key="11">
    <source>
        <dbReference type="Proteomes" id="UP000789570"/>
    </source>
</evidence>
<dbReference type="GO" id="GO:0005783">
    <property type="term" value="C:endoplasmic reticulum"/>
    <property type="evidence" value="ECO:0007669"/>
    <property type="project" value="TreeGrafter"/>
</dbReference>
<keyword evidence="8" id="KW-0472">Membrane</keyword>
<dbReference type="AlphaFoldDB" id="A0A9N9HT76"/>
<evidence type="ECO:0000256" key="1">
    <source>
        <dbReference type="ARBA" id="ARBA00001974"/>
    </source>
</evidence>
<evidence type="ECO:0000259" key="9">
    <source>
        <dbReference type="PROSITE" id="PS51384"/>
    </source>
</evidence>
<evidence type="ECO:0000256" key="3">
    <source>
        <dbReference type="ARBA" id="ARBA00022630"/>
    </source>
</evidence>
<dbReference type="GO" id="GO:0016491">
    <property type="term" value="F:oxidoreductase activity"/>
    <property type="evidence" value="ECO:0007669"/>
    <property type="project" value="UniProtKB-KW"/>
</dbReference>
<feature type="binding site" evidence="6">
    <location>
        <position position="357"/>
    </location>
    <ligand>
        <name>FAD</name>
        <dbReference type="ChEBI" id="CHEBI:57692"/>
    </ligand>
</feature>
<dbReference type="InterPro" id="IPR017927">
    <property type="entry name" value="FAD-bd_FR_type"/>
</dbReference>
<dbReference type="InterPro" id="IPR001433">
    <property type="entry name" value="OxRdtase_FAD/NAD-bd"/>
</dbReference>
<keyword evidence="4 6" id="KW-0274">FAD</keyword>
<dbReference type="CDD" id="cd06183">
    <property type="entry name" value="cyt_b5_reduct_like"/>
    <property type="match status" value="1"/>
</dbReference>
<dbReference type="EMBL" id="CAJVPQ010008133">
    <property type="protein sequence ID" value="CAG8703933.1"/>
    <property type="molecule type" value="Genomic_DNA"/>
</dbReference>
<keyword evidence="5" id="KW-0560">Oxidoreductase</keyword>
<keyword evidence="11" id="KW-1185">Reference proteome</keyword>
<evidence type="ECO:0000256" key="6">
    <source>
        <dbReference type="PIRSR" id="PIRSR601834-1"/>
    </source>
</evidence>
<comment type="caution">
    <text evidence="10">The sequence shown here is derived from an EMBL/GenBank/DDBJ whole genome shotgun (WGS) entry which is preliminary data.</text>
</comment>
<dbReference type="Gene3D" id="2.40.30.10">
    <property type="entry name" value="Translation factors"/>
    <property type="match status" value="1"/>
</dbReference>
<reference evidence="10" key="1">
    <citation type="submission" date="2021-06" db="EMBL/GenBank/DDBJ databases">
        <authorList>
            <person name="Kallberg Y."/>
            <person name="Tangrot J."/>
            <person name="Rosling A."/>
        </authorList>
    </citation>
    <scope>NUCLEOTIDE SEQUENCE</scope>
    <source>
        <strain evidence="10">UK204</strain>
    </source>
</reference>
<dbReference type="OrthoDB" id="823504at2759"/>
<feature type="region of interest" description="Disordered" evidence="7">
    <location>
        <begin position="585"/>
        <end position="607"/>
    </location>
</feature>
<dbReference type="Proteomes" id="UP000789570">
    <property type="component" value="Unassembled WGS sequence"/>
</dbReference>
<proteinExistence type="inferred from homology"/>
<dbReference type="InterPro" id="IPR039261">
    <property type="entry name" value="FNR_nucleotide-bd"/>
</dbReference>
<feature type="binding site" evidence="6">
    <location>
        <position position="333"/>
    </location>
    <ligand>
        <name>FAD</name>
        <dbReference type="ChEBI" id="CHEBI:57692"/>
    </ligand>
</feature>
<dbReference type="Pfam" id="PF00175">
    <property type="entry name" value="NAD_binding_1"/>
    <property type="match status" value="1"/>
</dbReference>
<dbReference type="InterPro" id="IPR008333">
    <property type="entry name" value="Cbr1-like_FAD-bd_dom"/>
</dbReference>
<evidence type="ECO:0000313" key="10">
    <source>
        <dbReference type="EMBL" id="CAG8703933.1"/>
    </source>
</evidence>
<evidence type="ECO:0000256" key="5">
    <source>
        <dbReference type="ARBA" id="ARBA00023002"/>
    </source>
</evidence>
<evidence type="ECO:0000256" key="2">
    <source>
        <dbReference type="ARBA" id="ARBA00006105"/>
    </source>
</evidence>
<name>A0A9N9HT76_9GLOM</name>
<dbReference type="InterPro" id="IPR017938">
    <property type="entry name" value="Riboflavin_synthase-like_b-brl"/>
</dbReference>
<feature type="binding site" evidence="6">
    <location>
        <position position="331"/>
    </location>
    <ligand>
        <name>FAD</name>
        <dbReference type="ChEBI" id="CHEBI:57692"/>
    </ligand>
</feature>
<dbReference type="PROSITE" id="PS51384">
    <property type="entry name" value="FAD_FR"/>
    <property type="match status" value="1"/>
</dbReference>
<feature type="binding site" evidence="6">
    <location>
        <position position="356"/>
    </location>
    <ligand>
        <name>FAD</name>
        <dbReference type="ChEBI" id="CHEBI:57692"/>
    </ligand>
</feature>
<keyword evidence="3 6" id="KW-0285">Flavoprotein</keyword>
<dbReference type="PANTHER" id="PTHR19370">
    <property type="entry name" value="NADH-CYTOCHROME B5 REDUCTASE"/>
    <property type="match status" value="1"/>
</dbReference>
<dbReference type="Pfam" id="PF00970">
    <property type="entry name" value="FAD_binding_6"/>
    <property type="match status" value="1"/>
</dbReference>
<feature type="domain" description="FAD-binding FR-type" evidence="9">
    <location>
        <begin position="271"/>
        <end position="381"/>
    </location>
</feature>
<sequence>AVVSVNQGYPRLAKRIHQTFGATLLLTACKSTYWIVAYSIWIFMLIIAFVMGELWWRMEGVIKICNPEEAKVDERKSMLHGYIDHEDYNRLPEFTWEEINDRVHSGAYLVVCDGLVIDIRKWIGVHPGDFYNTHQGNDIKEDVMTADTPLLSTYRTNNNSSSILNKYSSILKGDGPNKGSGILKNKNVANAVDILNIKYFSKSPLASHRHSVFATRKLANMTIGKLNENSFAEKVVSPSSPKFGPNRDTKRRDTRFFDDEFATSQELNQRIKFNRYKLTSKSAISANKNYPVMRLIFTRVHQDKKDLWNEPFLPGQYIEVQSRVKGQVVVRSYTPIEGKLSKSFSIYVKVYPNGLMSKHLNEQLIGFEIQVRGPFDVSDRIGHAGETINTSMRRSSILVPPSPLSPLKSSLLNPNSFDGCWDELFMICGGTGITPIYHLAHIKSNDETEQRQRRIHMHLLFGNKTIEDIIDGIRLEEYSLSSRGMLTISYVLSNPPEGWSGLQGQISPGIIRKWLSEVKAIPPTTPTSSVPQFGDIHKSHTLRGHGYNLPKQTTLICDEPPPIPAKPSLSSLYLDDPLSAPKYQGYSSTHQPYPQTMTEEPTSLGHSTTRVNLPLTLTTPHKPVPQGSNSWHSLSHRSPTSFHPLYNQEEHEENYEKMRGSPSNFITKMSNFKIIVCGPPGMITIVDQTLSEMCYSENDCILLI</sequence>
<keyword evidence="8" id="KW-0812">Transmembrane</keyword>
<organism evidence="10 11">
    <name type="scientific">Funneliformis caledonium</name>
    <dbReference type="NCBI Taxonomy" id="1117310"/>
    <lineage>
        <taxon>Eukaryota</taxon>
        <taxon>Fungi</taxon>
        <taxon>Fungi incertae sedis</taxon>
        <taxon>Mucoromycota</taxon>
        <taxon>Glomeromycotina</taxon>
        <taxon>Glomeromycetes</taxon>
        <taxon>Glomerales</taxon>
        <taxon>Glomeraceae</taxon>
        <taxon>Funneliformis</taxon>
    </lineage>
</organism>
<protein>
    <submittedName>
        <fullName evidence="10">2320_t:CDS:1</fullName>
    </submittedName>
</protein>
<dbReference type="SUPFAM" id="SSF52343">
    <property type="entry name" value="Ferredoxin reductase-like, C-terminal NADP-linked domain"/>
    <property type="match status" value="1"/>
</dbReference>
<comment type="similarity">
    <text evidence="2">Belongs to the flavoprotein pyridine nucleotide cytochrome reductase family.</text>
</comment>
<feature type="binding site" evidence="6">
    <location>
        <position position="434"/>
    </location>
    <ligand>
        <name>FAD</name>
        <dbReference type="ChEBI" id="CHEBI:57692"/>
    </ligand>
</feature>
<dbReference type="Gene3D" id="3.40.50.80">
    <property type="entry name" value="Nucleotide-binding domain of ferredoxin-NADP reductase (FNR) module"/>
    <property type="match status" value="1"/>
</dbReference>
<accession>A0A9N9HT76</accession>
<feature type="binding site" evidence="6">
    <location>
        <position position="349"/>
    </location>
    <ligand>
        <name>FAD</name>
        <dbReference type="ChEBI" id="CHEBI:57692"/>
    </ligand>
</feature>
<evidence type="ECO:0000256" key="8">
    <source>
        <dbReference type="SAM" id="Phobius"/>
    </source>
</evidence>
<dbReference type="InterPro" id="IPR001834">
    <property type="entry name" value="CBR-like"/>
</dbReference>